<gene>
    <name evidence="2" type="ORF">BcabD6B2_50450</name>
</gene>
<sequence length="1215" mass="136444">MATTLRGQTPDHSAAGAAADKVVLDADVYCSLVKRAFNQAFQRNSDMNNHSLLFKHLVHSLVDAPEGAAECNPPQPSSGALSGNLKNSIDAIKADFLDHYSLLYNLEEYSIKERLEILGRHGPVENTVAPEPDRGAKSPSGESAHTVHPMLKFNATFELAGATTFAACAADPELASEAPTISHGVFDMIDSLKHKFEALNHRIEALDSELDAQVGDPNLREWEGSRQSRQLRGDHDLEGDAELCDHIRTLYAHLHHQAKINAQKIDAMRNRLITLQAHAKVLSRRHPNDTRLDRVQQLRSLVPVLHPLPHQREERDQRVLVAHVQVVVQAPVHLAHLRRGVEQPLQHVVQDHARPQRHSEAVDGVEAALRQVRARLEDVGPHVVEQVDQRVLAVEARHPQRQVLAGPGRRLPVHEVAVHQRVLQQRRDCVYVVLGHFANVLEEEAQRLEHAGLYVNLRHAVLRHQRWQHRVRQASLGHNCNCDSRAEAQLPLLHPQVVEQRRHHVVGADGPRDVAERVHSGAADALLVGLEQLQQVEADAVPLLGRDQVPSPVRDAAHQLNHVFLHLFVAVLQNGRQPRQQVLDGRRHGRGPDGGDDGLQSPQDAAQHLRVLLPQVLVQVQPQVGQHVLTAALAHDRGDLAYHVRRLLAGPRALRSQTPPNDAHNLRQVGQTPLAQVVQQRAERLQQDRAVVRRLLLKGVDHAVNEQLLQPLVELHLLVRVVAQRVYQHRLDALRDHHAEALRGVLQVVDQAADDHQADLVGDLHRGLDDEVQVLLVHAVAHDPEGLEEGVQQLLADVVRLDALRRDALPHHLQHNVLHLLVGRGKLLDQNVHDLLRVVGGIIRIHERYNHADGLQKRREPLAPVLGDALPERAQHHVERLDAEGRTGLGQGGQRQRRHRPDFQDLVLQPQCNDGHQLLQVRQHATAHQYCDLLDYFDARVARLPALFGLADGLKEQYKRLDACGVRHHRKRARSGVANVLVRVVDVRPHGSNHGSQPRCLAQVADDLTSLHPRVVVLVDEQRLDNHEDFVHVRPHLVLQLKQNAINDLHHQVALLVLQSRLHHQRQNLVEQRPRPKLPRLLRQEPKRLPPQGRSSVFDLKQERQNAPFVDLIRSQVLLRLVVEQLTEEVLVLGLHLDVEQQRRCAWDVVGFAQGLVLDNEAGRLRHVVVERDVAAGDVSLGGLDDFEALARQYFVEFLVGHVTVAISRKCILLR</sequence>
<organism evidence="2 3">
    <name type="scientific">Babesia caballi</name>
    <dbReference type="NCBI Taxonomy" id="5871"/>
    <lineage>
        <taxon>Eukaryota</taxon>
        <taxon>Sar</taxon>
        <taxon>Alveolata</taxon>
        <taxon>Apicomplexa</taxon>
        <taxon>Aconoidasida</taxon>
        <taxon>Piroplasmida</taxon>
        <taxon>Babesiidae</taxon>
        <taxon>Babesia</taxon>
    </lineage>
</organism>
<dbReference type="GeneID" id="94197091"/>
<accession>A0AAV4M147</accession>
<feature type="region of interest" description="Disordered" evidence="1">
    <location>
        <begin position="1068"/>
        <end position="1094"/>
    </location>
</feature>
<protein>
    <submittedName>
        <fullName evidence="2">Uncharacterized protein</fullName>
    </submittedName>
</protein>
<dbReference type="RefSeq" id="XP_067717679.1">
    <property type="nucleotide sequence ID" value="XM_067861578.1"/>
</dbReference>
<evidence type="ECO:0000313" key="2">
    <source>
        <dbReference type="EMBL" id="GIX65610.1"/>
    </source>
</evidence>
<name>A0AAV4M147_BABCB</name>
<evidence type="ECO:0000256" key="1">
    <source>
        <dbReference type="SAM" id="MobiDB-lite"/>
    </source>
</evidence>
<feature type="region of interest" description="Disordered" evidence="1">
    <location>
        <begin position="123"/>
        <end position="145"/>
    </location>
</feature>
<keyword evidence="3" id="KW-1185">Reference proteome</keyword>
<feature type="region of interest" description="Disordered" evidence="1">
    <location>
        <begin position="583"/>
        <end position="602"/>
    </location>
</feature>
<reference evidence="2 3" key="1">
    <citation type="submission" date="2021-06" db="EMBL/GenBank/DDBJ databases">
        <title>Genome sequence of Babesia caballi.</title>
        <authorList>
            <person name="Yamagishi J."/>
            <person name="Kidaka T."/>
            <person name="Ochi A."/>
        </authorList>
    </citation>
    <scope>NUCLEOTIDE SEQUENCE [LARGE SCALE GENOMIC DNA]</scope>
    <source>
        <strain evidence="2">USDA-D6B2</strain>
    </source>
</reference>
<evidence type="ECO:0000313" key="3">
    <source>
        <dbReference type="Proteomes" id="UP001497744"/>
    </source>
</evidence>
<dbReference type="AlphaFoldDB" id="A0AAV4M147"/>
<dbReference type="EMBL" id="BPLF01000005">
    <property type="protein sequence ID" value="GIX65610.1"/>
    <property type="molecule type" value="Genomic_DNA"/>
</dbReference>
<dbReference type="Proteomes" id="UP001497744">
    <property type="component" value="Unassembled WGS sequence"/>
</dbReference>
<comment type="caution">
    <text evidence="2">The sequence shown here is derived from an EMBL/GenBank/DDBJ whole genome shotgun (WGS) entry which is preliminary data.</text>
</comment>
<proteinExistence type="predicted"/>
<feature type="compositionally biased region" description="Basic and acidic residues" evidence="1">
    <location>
        <begin position="584"/>
        <end position="593"/>
    </location>
</feature>